<evidence type="ECO:0000256" key="3">
    <source>
        <dbReference type="ARBA" id="ARBA00022827"/>
    </source>
</evidence>
<dbReference type="EMBL" id="JAAGAX010000006">
    <property type="protein sequence ID" value="KAF2310534.1"/>
    <property type="molecule type" value="Genomic_DNA"/>
</dbReference>
<dbReference type="GO" id="GO:0004499">
    <property type="term" value="F:N,N-dimethylaniline monooxygenase activity"/>
    <property type="evidence" value="ECO:0007669"/>
    <property type="project" value="InterPro"/>
</dbReference>
<dbReference type="Pfam" id="PF00743">
    <property type="entry name" value="FMO-like"/>
    <property type="match status" value="1"/>
</dbReference>
<dbReference type="GO" id="GO:0050660">
    <property type="term" value="F:flavin adenine dinucleotide binding"/>
    <property type="evidence" value="ECO:0007669"/>
    <property type="project" value="InterPro"/>
</dbReference>
<dbReference type="PROSITE" id="PS51257">
    <property type="entry name" value="PROKAR_LIPOPROTEIN"/>
    <property type="match status" value="1"/>
</dbReference>
<keyword evidence="8" id="KW-1185">Reference proteome</keyword>
<accession>A0A6A6MB95</accession>
<evidence type="ECO:0000256" key="4">
    <source>
        <dbReference type="ARBA" id="ARBA00022857"/>
    </source>
</evidence>
<reference evidence="7 8" key="1">
    <citation type="journal article" date="2020" name="Mol. Plant">
        <title>The Chromosome-Based Rubber Tree Genome Provides New Insights into Spurge Genome Evolution and Rubber Biosynthesis.</title>
        <authorList>
            <person name="Liu J."/>
            <person name="Shi C."/>
            <person name="Shi C.C."/>
            <person name="Li W."/>
            <person name="Zhang Q.J."/>
            <person name="Zhang Y."/>
            <person name="Li K."/>
            <person name="Lu H.F."/>
            <person name="Shi C."/>
            <person name="Zhu S.T."/>
            <person name="Xiao Z.Y."/>
            <person name="Nan H."/>
            <person name="Yue Y."/>
            <person name="Zhu X.G."/>
            <person name="Wu Y."/>
            <person name="Hong X.N."/>
            <person name="Fan G.Y."/>
            <person name="Tong Y."/>
            <person name="Zhang D."/>
            <person name="Mao C.L."/>
            <person name="Liu Y.L."/>
            <person name="Hao S.J."/>
            <person name="Liu W.Q."/>
            <person name="Lv M.Q."/>
            <person name="Zhang H.B."/>
            <person name="Liu Y."/>
            <person name="Hu-Tang G.R."/>
            <person name="Wang J.P."/>
            <person name="Wang J.H."/>
            <person name="Sun Y.H."/>
            <person name="Ni S.B."/>
            <person name="Chen W.B."/>
            <person name="Zhang X.C."/>
            <person name="Jiao Y.N."/>
            <person name="Eichler E.E."/>
            <person name="Li G.H."/>
            <person name="Liu X."/>
            <person name="Gao L.Z."/>
        </authorList>
    </citation>
    <scope>NUCLEOTIDE SEQUENCE [LARGE SCALE GENOMIC DNA]</scope>
    <source>
        <strain evidence="8">cv. GT1</strain>
        <tissue evidence="7">Leaf</tissue>
    </source>
</reference>
<proteinExistence type="inferred from homology"/>
<comment type="cofactor">
    <cofactor evidence="6">
        <name>FAD</name>
        <dbReference type="ChEBI" id="CHEBI:57692"/>
    </cofactor>
</comment>
<dbReference type="PIRSF" id="PIRSF000332">
    <property type="entry name" value="FMO"/>
    <property type="match status" value="1"/>
</dbReference>
<keyword evidence="2 6" id="KW-0285">Flavoprotein</keyword>
<evidence type="ECO:0000256" key="5">
    <source>
        <dbReference type="ARBA" id="ARBA00023002"/>
    </source>
</evidence>
<dbReference type="Gene3D" id="3.50.50.60">
    <property type="entry name" value="FAD/NAD(P)-binding domain"/>
    <property type="match status" value="2"/>
</dbReference>
<gene>
    <name evidence="7" type="ORF">GH714_013843</name>
</gene>
<dbReference type="SUPFAM" id="SSF51905">
    <property type="entry name" value="FAD/NAD(P)-binding domain"/>
    <property type="match status" value="2"/>
</dbReference>
<keyword evidence="5 6" id="KW-0560">Oxidoreductase</keyword>
<comment type="similarity">
    <text evidence="1 6">Belongs to the FMO family.</text>
</comment>
<sequence>MAKRIAIIGAGSSGLLACKYTLEKGFHPIIFEAEEGIGGVWTRTIASTKLQNTKETYQFSDFPWPASVNDKHPCHSQVLNYLESYAQHFGIFPYIKFNSNVISIGYVGESYEEMESWVLWGGSGKPFGSKGKWHVRVQDVKNCTTEVYQVDFVILCMGLYSGFPNIPDFPPNRGPEVFNGKIMHSMEYSAMDNLSALEFIKRKRITIIGSQKTALDIAAECANANGFEYPCTMIQRTARWQIQSENICGVNIGFLYLNRFSEFLIHKPGQTCLLSLLATLLSPLRWGISKFIECYLRSKLPLKKYGIIPKSSFFQDISSCQTCMLPEKFYDKVEEGSIIIRKAHCFSFCKQGLIIDEECQPLETDLVIFATGYKGEQKLRNIFESPFFQKCITGSTDRISLYRQVVHPRIPQLAIIGYAESLSNLYASEIRCQWLAHFLDGKFELPCVSEMEKQVSIWENFMKKHIGNSRRACISNNIYGAMINYARTWDVNPEEKKVFCRLVCTIWTNRLCRPMLMNTVKATLAIKAQYANIAYISLPPCS</sequence>
<dbReference type="FunFam" id="3.50.50.60:FF:000403">
    <property type="entry name" value="Flavin-containing monooxygenase"/>
    <property type="match status" value="1"/>
</dbReference>
<keyword evidence="6" id="KW-0503">Monooxygenase</keyword>
<dbReference type="Proteomes" id="UP000467840">
    <property type="component" value="Chromosome 14"/>
</dbReference>
<evidence type="ECO:0000313" key="8">
    <source>
        <dbReference type="Proteomes" id="UP000467840"/>
    </source>
</evidence>
<evidence type="ECO:0000256" key="2">
    <source>
        <dbReference type="ARBA" id="ARBA00022630"/>
    </source>
</evidence>
<evidence type="ECO:0000313" key="7">
    <source>
        <dbReference type="EMBL" id="KAF2310534.1"/>
    </source>
</evidence>
<evidence type="ECO:0000256" key="6">
    <source>
        <dbReference type="RuleBase" id="RU361177"/>
    </source>
</evidence>
<dbReference type="EC" id="1.-.-.-" evidence="6"/>
<dbReference type="InterPro" id="IPR000960">
    <property type="entry name" value="Flavin_mOase"/>
</dbReference>
<keyword evidence="4" id="KW-0521">NADP</keyword>
<organism evidence="7 8">
    <name type="scientific">Hevea brasiliensis</name>
    <name type="common">Para rubber tree</name>
    <name type="synonym">Siphonia brasiliensis</name>
    <dbReference type="NCBI Taxonomy" id="3981"/>
    <lineage>
        <taxon>Eukaryota</taxon>
        <taxon>Viridiplantae</taxon>
        <taxon>Streptophyta</taxon>
        <taxon>Embryophyta</taxon>
        <taxon>Tracheophyta</taxon>
        <taxon>Spermatophyta</taxon>
        <taxon>Magnoliopsida</taxon>
        <taxon>eudicotyledons</taxon>
        <taxon>Gunneridae</taxon>
        <taxon>Pentapetalae</taxon>
        <taxon>rosids</taxon>
        <taxon>fabids</taxon>
        <taxon>Malpighiales</taxon>
        <taxon>Euphorbiaceae</taxon>
        <taxon>Crotonoideae</taxon>
        <taxon>Micrandreae</taxon>
        <taxon>Hevea</taxon>
    </lineage>
</organism>
<keyword evidence="3 6" id="KW-0274">FAD</keyword>
<comment type="caution">
    <text evidence="7">The sequence shown here is derived from an EMBL/GenBank/DDBJ whole genome shotgun (WGS) entry which is preliminary data.</text>
</comment>
<evidence type="ECO:0000256" key="1">
    <source>
        <dbReference type="ARBA" id="ARBA00009183"/>
    </source>
</evidence>
<name>A0A6A6MB95_HEVBR</name>
<dbReference type="PANTHER" id="PTHR23023">
    <property type="entry name" value="DIMETHYLANILINE MONOOXYGENASE"/>
    <property type="match status" value="1"/>
</dbReference>
<dbReference type="InterPro" id="IPR020946">
    <property type="entry name" value="Flavin_mOase-like"/>
</dbReference>
<protein>
    <recommendedName>
        <fullName evidence="6">Flavin-containing monooxygenase</fullName>
        <ecNumber evidence="6">1.-.-.-</ecNumber>
    </recommendedName>
</protein>
<dbReference type="GO" id="GO:0050661">
    <property type="term" value="F:NADP binding"/>
    <property type="evidence" value="ECO:0007669"/>
    <property type="project" value="InterPro"/>
</dbReference>
<dbReference type="AlphaFoldDB" id="A0A6A6MB95"/>
<dbReference type="InterPro" id="IPR036188">
    <property type="entry name" value="FAD/NAD-bd_sf"/>
</dbReference>
<dbReference type="InterPro" id="IPR050346">
    <property type="entry name" value="FMO-like"/>
</dbReference>